<accession>A0A438HEA1</accession>
<gene>
    <name evidence="2" type="ORF">CK203_051202</name>
</gene>
<dbReference type="CDD" id="cd00303">
    <property type="entry name" value="retropepsin_like"/>
    <property type="match status" value="1"/>
</dbReference>
<reference evidence="2 3" key="1">
    <citation type="journal article" date="2018" name="PLoS Genet.">
        <title>Population sequencing reveals clonal diversity and ancestral inbreeding in the grapevine cultivar Chardonnay.</title>
        <authorList>
            <person name="Roach M.J."/>
            <person name="Johnson D.L."/>
            <person name="Bohlmann J."/>
            <person name="van Vuuren H.J."/>
            <person name="Jones S.J."/>
            <person name="Pretorius I.S."/>
            <person name="Schmidt S.A."/>
            <person name="Borneman A.R."/>
        </authorList>
    </citation>
    <scope>NUCLEOTIDE SEQUENCE [LARGE SCALE GENOMIC DNA]</scope>
    <source>
        <strain evidence="3">cv. Chardonnay</strain>
        <tissue evidence="2">Leaf</tissue>
    </source>
</reference>
<dbReference type="AlphaFoldDB" id="A0A438HEA1"/>
<organism evidence="2 3">
    <name type="scientific">Vitis vinifera</name>
    <name type="common">Grape</name>
    <dbReference type="NCBI Taxonomy" id="29760"/>
    <lineage>
        <taxon>Eukaryota</taxon>
        <taxon>Viridiplantae</taxon>
        <taxon>Streptophyta</taxon>
        <taxon>Embryophyta</taxon>
        <taxon>Tracheophyta</taxon>
        <taxon>Spermatophyta</taxon>
        <taxon>Magnoliopsida</taxon>
        <taxon>eudicotyledons</taxon>
        <taxon>Gunneridae</taxon>
        <taxon>Pentapetalae</taxon>
        <taxon>rosids</taxon>
        <taxon>Vitales</taxon>
        <taxon>Vitaceae</taxon>
        <taxon>Viteae</taxon>
        <taxon>Vitis</taxon>
    </lineage>
</organism>
<evidence type="ECO:0000313" key="2">
    <source>
        <dbReference type="EMBL" id="RVW82791.1"/>
    </source>
</evidence>
<dbReference type="Proteomes" id="UP000288805">
    <property type="component" value="Unassembled WGS sequence"/>
</dbReference>
<dbReference type="EMBL" id="QGNW01000235">
    <property type="protein sequence ID" value="RVW82791.1"/>
    <property type="molecule type" value="Genomic_DNA"/>
</dbReference>
<comment type="caution">
    <text evidence="2">The sequence shown here is derived from an EMBL/GenBank/DDBJ whole genome shotgun (WGS) entry which is preliminary data.</text>
</comment>
<name>A0A438HEA1_VITVI</name>
<evidence type="ECO:0000313" key="3">
    <source>
        <dbReference type="Proteomes" id="UP000288805"/>
    </source>
</evidence>
<proteinExistence type="predicted"/>
<feature type="domain" description="Retrotransposon gag" evidence="1">
    <location>
        <begin position="52"/>
        <end position="114"/>
    </location>
</feature>
<protein>
    <recommendedName>
        <fullName evidence="1">Retrotransposon gag domain-containing protein</fullName>
    </recommendedName>
</protein>
<dbReference type="Pfam" id="PF03732">
    <property type="entry name" value="Retrotrans_gag"/>
    <property type="match status" value="1"/>
</dbReference>
<dbReference type="InterPro" id="IPR005162">
    <property type="entry name" value="Retrotrans_gag_dom"/>
</dbReference>
<evidence type="ECO:0000259" key="1">
    <source>
        <dbReference type="Pfam" id="PF03732"/>
    </source>
</evidence>
<sequence length="346" mass="39927">MGTNRERIEHLELRLGIVQEGLQQMEEALHRISSVLITNQENPNHSNPTEKATWLRRTLLEEGQVISWEKFEEELWARFGPSGSEDFDEALSRIRQLETLRDYQREFEKLSNRMVSRNPSRRPLIWHECKMSNLHDNNGFMRPPPIRASLALPQTMCVAPTTPTVPIKRLTWDKMQRRRAQEGHVGTMVCEDIIDQPTLEEDQGGDIGEVQEPELESEIKLHALTRWTGPRTMCIIARMGPHEVVVLVDSGSTHNFISDRLENMPRLPIIHMEAFSVLVANGEKLRCQRLYDKVASPDELSKSFAKAMRYLRLLKDYVDVFQEPSSLSPVREVEHCIMLKEGTPTN</sequence>